<protein>
    <submittedName>
        <fullName evidence="2">Iron-containing redox enzyme family protein</fullName>
    </submittedName>
</protein>
<dbReference type="InterPro" id="IPR016084">
    <property type="entry name" value="Haem_Oase-like_multi-hlx"/>
</dbReference>
<dbReference type="Proteomes" id="UP001442494">
    <property type="component" value="Unassembled WGS sequence"/>
</dbReference>
<dbReference type="Pfam" id="PF14518">
    <property type="entry name" value="Haem_oxygenas_2"/>
    <property type="match status" value="1"/>
</dbReference>
<reference evidence="2 3" key="1">
    <citation type="submission" date="2022-04" db="EMBL/GenBank/DDBJ databases">
        <title>Positive selection, recombination, and allopatry shape intraspecific diversity of widespread and dominant cyanobacteria.</title>
        <authorList>
            <person name="Wei J."/>
            <person name="Shu W."/>
            <person name="Hu C."/>
        </authorList>
    </citation>
    <scope>NUCLEOTIDE SEQUENCE [LARGE SCALE GENOMIC DNA]</scope>
    <source>
        <strain evidence="2 3">GB2-A5</strain>
    </source>
</reference>
<dbReference type="SMART" id="SM01236">
    <property type="entry name" value="Haem_oxygenase_2"/>
    <property type="match status" value="1"/>
</dbReference>
<comment type="caution">
    <text evidence="2">The sequence shown here is derived from an EMBL/GenBank/DDBJ whole genome shotgun (WGS) entry which is preliminary data.</text>
</comment>
<dbReference type="RefSeq" id="WP_190424747.1">
    <property type="nucleotide sequence ID" value="NZ_JAMPKK010000014.1"/>
</dbReference>
<dbReference type="PANTHER" id="PTHR40279:SF3">
    <property type="entry name" value="4-AMINOBENZOATE SYNTHASE"/>
    <property type="match status" value="1"/>
</dbReference>
<organism evidence="2 3">
    <name type="scientific">Funiculus sociatus GB2-A5</name>
    <dbReference type="NCBI Taxonomy" id="2933946"/>
    <lineage>
        <taxon>Bacteria</taxon>
        <taxon>Bacillati</taxon>
        <taxon>Cyanobacteriota</taxon>
        <taxon>Cyanophyceae</taxon>
        <taxon>Coleofasciculales</taxon>
        <taxon>Coleofasciculaceae</taxon>
        <taxon>Funiculus</taxon>
    </lineage>
</organism>
<dbReference type="Gene3D" id="1.20.910.10">
    <property type="entry name" value="Heme oxygenase-like"/>
    <property type="match status" value="1"/>
</dbReference>
<keyword evidence="3" id="KW-1185">Reference proteome</keyword>
<proteinExistence type="predicted"/>
<keyword evidence="1" id="KW-0560">Oxidoreductase</keyword>
<dbReference type="SUPFAM" id="SSF48613">
    <property type="entry name" value="Heme oxygenase-like"/>
    <property type="match status" value="1"/>
</dbReference>
<gene>
    <name evidence="2" type="ORF">NDI37_08420</name>
</gene>
<dbReference type="EMBL" id="JAMPKK010000014">
    <property type="protein sequence ID" value="MEP0864493.1"/>
    <property type="molecule type" value="Genomic_DNA"/>
</dbReference>
<sequence length="233" mass="26659">MQILERTLPPAEEIVRLYEQQTLAEHPIFQRLKQEPVNLTAIWIFTTNMNVEGGVSKNFVRWLANLAARIDDNYMRSIIAKQLNEELGEGDFSRIHSVMLQRMVDGLEPWRLADYTEELLAPGREFGQRGEKLFFIQDPYEGLGGFIASEVSALQIDQCLGQEIRRQNAIASEKLTWITLHEELEVDHVGEVVELARLVPTSGEKLEAVWRGAQEMRDAIIAFLDGLYRVSFS</sequence>
<evidence type="ECO:0000256" key="1">
    <source>
        <dbReference type="ARBA" id="ARBA00023002"/>
    </source>
</evidence>
<evidence type="ECO:0000313" key="2">
    <source>
        <dbReference type="EMBL" id="MEP0864493.1"/>
    </source>
</evidence>
<accession>A0ABV0JM30</accession>
<dbReference type="InterPro" id="IPR039068">
    <property type="entry name" value="PqqC-like"/>
</dbReference>
<dbReference type="PANTHER" id="PTHR40279">
    <property type="entry name" value="PQQC-LIKE PROTEIN"/>
    <property type="match status" value="1"/>
</dbReference>
<evidence type="ECO:0000313" key="3">
    <source>
        <dbReference type="Proteomes" id="UP001442494"/>
    </source>
</evidence>
<name>A0ABV0JM30_9CYAN</name>